<proteinExistence type="predicted"/>
<dbReference type="InterPro" id="IPR050239">
    <property type="entry name" value="Sigma-70_RNA_pol_init_factors"/>
</dbReference>
<dbReference type="GO" id="GO:0016987">
    <property type="term" value="F:sigma factor activity"/>
    <property type="evidence" value="ECO:0007669"/>
    <property type="project" value="UniProtKB-KW"/>
</dbReference>
<dbReference type="InterPro" id="IPR013324">
    <property type="entry name" value="RNA_pol_sigma_r3/r4-like"/>
</dbReference>
<keyword evidence="1" id="KW-0805">Transcription regulation</keyword>
<dbReference type="GO" id="GO:0003677">
    <property type="term" value="F:DNA binding"/>
    <property type="evidence" value="ECO:0007669"/>
    <property type="project" value="UniProtKB-KW"/>
</dbReference>
<keyword evidence="2" id="KW-0731">Sigma factor</keyword>
<evidence type="ECO:0000256" key="3">
    <source>
        <dbReference type="ARBA" id="ARBA00023125"/>
    </source>
</evidence>
<dbReference type="EMBL" id="FOFA01000012">
    <property type="protein sequence ID" value="SER29245.1"/>
    <property type="molecule type" value="Genomic_DNA"/>
</dbReference>
<organism evidence="6 7">
    <name type="scientific">Microlunatus flavus</name>
    <dbReference type="NCBI Taxonomy" id="1036181"/>
    <lineage>
        <taxon>Bacteria</taxon>
        <taxon>Bacillati</taxon>
        <taxon>Actinomycetota</taxon>
        <taxon>Actinomycetes</taxon>
        <taxon>Propionibacteriales</taxon>
        <taxon>Propionibacteriaceae</taxon>
        <taxon>Microlunatus</taxon>
    </lineage>
</organism>
<protein>
    <submittedName>
        <fullName evidence="6">RNA polymerase primary sigma factor/RNA polymerase nonessential primary-like sigma factor</fullName>
    </submittedName>
</protein>
<dbReference type="InterPro" id="IPR014284">
    <property type="entry name" value="RNA_pol_sigma-70_dom"/>
</dbReference>
<dbReference type="GO" id="GO:0006352">
    <property type="term" value="P:DNA-templated transcription initiation"/>
    <property type="evidence" value="ECO:0007669"/>
    <property type="project" value="InterPro"/>
</dbReference>
<dbReference type="SUPFAM" id="SSF88659">
    <property type="entry name" value="Sigma3 and sigma4 domains of RNA polymerase sigma factors"/>
    <property type="match status" value="1"/>
</dbReference>
<dbReference type="PROSITE" id="PS00715">
    <property type="entry name" value="SIGMA70_1"/>
    <property type="match status" value="1"/>
</dbReference>
<dbReference type="Gene3D" id="1.10.601.10">
    <property type="entry name" value="RNA Polymerase Primary Sigma Factor"/>
    <property type="match status" value="1"/>
</dbReference>
<name>A0A1H9N0Q5_9ACTN</name>
<accession>A0A1H9N0Q5</accession>
<dbReference type="InterPro" id="IPR007630">
    <property type="entry name" value="RNA_pol_sigma70_r4"/>
</dbReference>
<dbReference type="Proteomes" id="UP000198504">
    <property type="component" value="Unassembled WGS sequence"/>
</dbReference>
<dbReference type="InterPro" id="IPR013325">
    <property type="entry name" value="RNA_pol_sigma_r2"/>
</dbReference>
<dbReference type="PANTHER" id="PTHR30603:SF47">
    <property type="entry name" value="RNA POLYMERASE SIGMA FACTOR SIGD, CHLOROPLASTIC"/>
    <property type="match status" value="1"/>
</dbReference>
<dbReference type="PANTHER" id="PTHR30603">
    <property type="entry name" value="RNA POLYMERASE SIGMA FACTOR RPO"/>
    <property type="match status" value="1"/>
</dbReference>
<dbReference type="Pfam" id="PF04542">
    <property type="entry name" value="Sigma70_r2"/>
    <property type="match status" value="1"/>
</dbReference>
<evidence type="ECO:0000256" key="1">
    <source>
        <dbReference type="ARBA" id="ARBA00023015"/>
    </source>
</evidence>
<keyword evidence="4" id="KW-0804">Transcription</keyword>
<keyword evidence="3" id="KW-0238">DNA-binding</keyword>
<dbReference type="InterPro" id="IPR007627">
    <property type="entry name" value="RNA_pol_sigma70_r2"/>
</dbReference>
<sequence>MEAWARAVEAGVLARAARDDPGVAWRGDATDEELETLAGLGVRAQQEFVTANLGLVGSVLARHARRGASPADLFQEGCLGLMAAVERFDHRRGVRFSTYAGYWIRTCVTSSAARASEAVSMPASRSEQLRVVRAVEAGLVQRLARQPSVGEVARALGRDEAWTAQALGHRAPRSIDDVDEAVLHRSAGGDDPPATGAAGVGEESWARRLLATLDGFDQRVVELRMGFDGREPASLAATARELGVPVGRVRRSEVRALELLRSRCPQTALAGLAS</sequence>
<dbReference type="NCBIfam" id="TIGR02937">
    <property type="entry name" value="sigma70-ECF"/>
    <property type="match status" value="1"/>
</dbReference>
<evidence type="ECO:0000259" key="5">
    <source>
        <dbReference type="PROSITE" id="PS00715"/>
    </source>
</evidence>
<dbReference type="InterPro" id="IPR000943">
    <property type="entry name" value="RNA_pol_sigma70"/>
</dbReference>
<dbReference type="AlphaFoldDB" id="A0A1H9N0Q5"/>
<evidence type="ECO:0000256" key="2">
    <source>
        <dbReference type="ARBA" id="ARBA00023082"/>
    </source>
</evidence>
<evidence type="ECO:0000313" key="6">
    <source>
        <dbReference type="EMBL" id="SER29245.1"/>
    </source>
</evidence>
<dbReference type="STRING" id="1036181.SAMN05421756_11222"/>
<evidence type="ECO:0000256" key="4">
    <source>
        <dbReference type="ARBA" id="ARBA00023163"/>
    </source>
</evidence>
<evidence type="ECO:0000313" key="7">
    <source>
        <dbReference type="Proteomes" id="UP000198504"/>
    </source>
</evidence>
<reference evidence="7" key="1">
    <citation type="submission" date="2016-10" db="EMBL/GenBank/DDBJ databases">
        <authorList>
            <person name="Varghese N."/>
            <person name="Submissions S."/>
        </authorList>
    </citation>
    <scope>NUCLEOTIDE SEQUENCE [LARGE SCALE GENOMIC DNA]</scope>
    <source>
        <strain evidence="7">CGMCC 4.6856</strain>
    </source>
</reference>
<dbReference type="Gene3D" id="1.20.140.160">
    <property type="match status" value="1"/>
</dbReference>
<gene>
    <name evidence="6" type="ORF">SAMN05421756_11222</name>
</gene>
<dbReference type="Pfam" id="PF04545">
    <property type="entry name" value="Sigma70_r4"/>
    <property type="match status" value="1"/>
</dbReference>
<keyword evidence="7" id="KW-1185">Reference proteome</keyword>
<feature type="domain" description="RNA polymerase sigma-70" evidence="5">
    <location>
        <begin position="72"/>
        <end position="85"/>
    </location>
</feature>
<dbReference type="PRINTS" id="PR00046">
    <property type="entry name" value="SIGMA70FCT"/>
</dbReference>
<dbReference type="SUPFAM" id="SSF88946">
    <property type="entry name" value="Sigma2 domain of RNA polymerase sigma factors"/>
    <property type="match status" value="1"/>
</dbReference>